<gene>
    <name evidence="1" type="ORF">Mrose_01257</name>
</gene>
<accession>A0A399EU55</accession>
<evidence type="ECO:0000313" key="1">
    <source>
        <dbReference type="EMBL" id="RIH87548.1"/>
    </source>
</evidence>
<keyword evidence="2" id="KW-1185">Reference proteome</keyword>
<sequence length="330" mass="35735">MRRGLVIAGVVAALACAAAVFIERAEELRFLWASEVLGIRLQALVLEPNEEQAEKVLHSNLPLFAGSLEAKDPALLGELEEALEGLEERVEAKDTVRLEAISQQTQGLLERARRRLVPESDPTLQAALIAQLVLLDDGVAESYEDAARGEEGAYQVGRVALQRVRTLWQGLRPALAGRAAEEVARVEEGLDTLGRLFSSPTPPARFQDPEDAEQAALDITFALAAAAGAELLPQELSEALALVEHQADQGCRVYPESRRRLALEKIAAASLYYKTYLGDTLQTLAPEISQRLNPLLEELSGAIQAGEAAKVSTDCKTLTDVLAQARDTLK</sequence>
<name>A0A399EU55_9DEIN</name>
<dbReference type="EMBL" id="QWLA01000018">
    <property type="protein sequence ID" value="RIH87548.1"/>
    <property type="molecule type" value="Genomic_DNA"/>
</dbReference>
<dbReference type="PROSITE" id="PS51257">
    <property type="entry name" value="PROKAR_LIPOPROTEIN"/>
    <property type="match status" value="1"/>
</dbReference>
<dbReference type="OrthoDB" id="34240at2"/>
<dbReference type="RefSeq" id="WP_119276582.1">
    <property type="nucleotide sequence ID" value="NZ_QWLA01000018.1"/>
</dbReference>
<dbReference type="AlphaFoldDB" id="A0A399EU55"/>
<proteinExistence type="predicted"/>
<dbReference type="Proteomes" id="UP000265341">
    <property type="component" value="Unassembled WGS sequence"/>
</dbReference>
<reference evidence="1 2" key="1">
    <citation type="submission" date="2018-08" db="EMBL/GenBank/DDBJ databases">
        <title>Meiothermus roseus NBRC 110900 genome sequencing project.</title>
        <authorList>
            <person name="Da Costa M.S."/>
            <person name="Albuquerque L."/>
            <person name="Raposo P."/>
            <person name="Froufe H.J.C."/>
            <person name="Barroso C.S."/>
            <person name="Egas C."/>
        </authorList>
    </citation>
    <scope>NUCLEOTIDE SEQUENCE [LARGE SCALE GENOMIC DNA]</scope>
    <source>
        <strain evidence="1 2">NBRC 110900</strain>
    </source>
</reference>
<evidence type="ECO:0000313" key="2">
    <source>
        <dbReference type="Proteomes" id="UP000265341"/>
    </source>
</evidence>
<comment type="caution">
    <text evidence="1">The sequence shown here is derived from an EMBL/GenBank/DDBJ whole genome shotgun (WGS) entry which is preliminary data.</text>
</comment>
<protein>
    <submittedName>
        <fullName evidence="1">Uncharacterized protein</fullName>
    </submittedName>
</protein>
<organism evidence="1 2">
    <name type="scientific">Calidithermus roseus</name>
    <dbReference type="NCBI Taxonomy" id="1644118"/>
    <lineage>
        <taxon>Bacteria</taxon>
        <taxon>Thermotogati</taxon>
        <taxon>Deinococcota</taxon>
        <taxon>Deinococci</taxon>
        <taxon>Thermales</taxon>
        <taxon>Thermaceae</taxon>
        <taxon>Calidithermus</taxon>
    </lineage>
</organism>